<feature type="region of interest" description="Disordered" evidence="1">
    <location>
        <begin position="1"/>
        <end position="22"/>
    </location>
</feature>
<dbReference type="AlphaFoldDB" id="A0A849BSV0"/>
<sequence length="72" mass="7623">MSTPPRRYRGERSPSSPPRRGSAVEGLVAALAVVLLVLVLGPLLPGPSYVAPVVAAVLVTAGLLVARRRRRR</sequence>
<evidence type="ECO:0000256" key="1">
    <source>
        <dbReference type="SAM" id="MobiDB-lite"/>
    </source>
</evidence>
<accession>A0A849BSV0</accession>
<proteinExistence type="predicted"/>
<keyword evidence="2" id="KW-0812">Transmembrane</keyword>
<comment type="caution">
    <text evidence="3">The sequence shown here is derived from an EMBL/GenBank/DDBJ whole genome shotgun (WGS) entry which is preliminary data.</text>
</comment>
<dbReference type="EMBL" id="JABEMA010000216">
    <property type="protein sequence ID" value="NNH23892.1"/>
    <property type="molecule type" value="Genomic_DNA"/>
</dbReference>
<keyword evidence="4" id="KW-1185">Reference proteome</keyword>
<evidence type="ECO:0000256" key="2">
    <source>
        <dbReference type="SAM" id="Phobius"/>
    </source>
</evidence>
<evidence type="ECO:0000313" key="3">
    <source>
        <dbReference type="EMBL" id="NNH23892.1"/>
    </source>
</evidence>
<dbReference type="RefSeq" id="WP_171203677.1">
    <property type="nucleotide sequence ID" value="NZ_BAAANP010000001.1"/>
</dbReference>
<feature type="transmembrane region" description="Helical" evidence="2">
    <location>
        <begin position="49"/>
        <end position="66"/>
    </location>
</feature>
<name>A0A849BSV0_9ACTN</name>
<feature type="transmembrane region" description="Helical" evidence="2">
    <location>
        <begin position="21"/>
        <end position="43"/>
    </location>
</feature>
<dbReference type="Proteomes" id="UP000555552">
    <property type="component" value="Unassembled WGS sequence"/>
</dbReference>
<keyword evidence="2" id="KW-1133">Transmembrane helix</keyword>
<keyword evidence="2" id="KW-0472">Membrane</keyword>
<organism evidence="3 4">
    <name type="scientific">Pseudokineococcus marinus</name>
    <dbReference type="NCBI Taxonomy" id="351215"/>
    <lineage>
        <taxon>Bacteria</taxon>
        <taxon>Bacillati</taxon>
        <taxon>Actinomycetota</taxon>
        <taxon>Actinomycetes</taxon>
        <taxon>Kineosporiales</taxon>
        <taxon>Kineosporiaceae</taxon>
        <taxon>Pseudokineococcus</taxon>
    </lineage>
</organism>
<protein>
    <submittedName>
        <fullName evidence="3">Uncharacterized protein</fullName>
    </submittedName>
</protein>
<gene>
    <name evidence="3" type="ORF">HLB09_12495</name>
</gene>
<reference evidence="3 4" key="1">
    <citation type="submission" date="2020-05" db="EMBL/GenBank/DDBJ databases">
        <title>MicrobeNet Type strains.</title>
        <authorList>
            <person name="Nicholson A.C."/>
        </authorList>
    </citation>
    <scope>NUCLEOTIDE SEQUENCE [LARGE SCALE GENOMIC DNA]</scope>
    <source>
        <strain evidence="3 4">JCM 14547</strain>
    </source>
</reference>
<evidence type="ECO:0000313" key="4">
    <source>
        <dbReference type="Proteomes" id="UP000555552"/>
    </source>
</evidence>